<dbReference type="SUPFAM" id="SSF56059">
    <property type="entry name" value="Glutathione synthetase ATP-binding domain-like"/>
    <property type="match status" value="1"/>
</dbReference>
<dbReference type="EMBL" id="JBHSOD010000011">
    <property type="protein sequence ID" value="MFC5885736.1"/>
    <property type="molecule type" value="Genomic_DNA"/>
</dbReference>
<reference evidence="2" key="1">
    <citation type="journal article" date="2019" name="Int. J. Syst. Evol. Microbiol.">
        <title>The Global Catalogue of Microorganisms (GCM) 10K type strain sequencing project: providing services to taxonomists for standard genome sequencing and annotation.</title>
        <authorList>
            <consortium name="The Broad Institute Genomics Platform"/>
            <consortium name="The Broad Institute Genome Sequencing Center for Infectious Disease"/>
            <person name="Wu L."/>
            <person name="Ma J."/>
        </authorList>
    </citation>
    <scope>NUCLEOTIDE SEQUENCE [LARGE SCALE GENOMIC DNA]</scope>
    <source>
        <strain evidence="2">CGMCC 4.1469</strain>
    </source>
</reference>
<sequence>MDLTTTAPQSAAATTAATVATATATATAATVTDPQLLLNALDHQFRGFRTFWFDRISPAGPLVLPAARGAELERASVRLAGLLRRAASGLGADCLARHRALGLDERLTAFYADEEFEQTYATAIGRPDVVLTESGWKFIEFNFCSATGGQVFTHLLNDLWRQLLPGRTADSLVLADPMAARNELLRGVLAEYGLEPRLALIGYLPDVFVTDRRYYEIEIDALRRGGIDAEYFDTDEFTDALATRAGEFPLVLERVVPQEWLDAGRDLTPLLTIRKCGATVLTPQSSYQAANKQLFAALSAGLDWMTDDDREFVATYLPWSRSIRAESVEFEGESWKLTDLLVRRREEFVLKRSDGDQNADVHLGFRTGAAEWEAVIAKAREAGTWIVQQAVHSADLAVTVLDTGSREYRPLSTKAVFGPLVIGGRTAGCPVRYEVPAPLGAAPGTPGSSILGTAAWAA</sequence>
<protein>
    <recommendedName>
        <fullName evidence="3">Glutathionylspermidine synthase pre-ATP-grasp-like domain-containing protein</fullName>
    </recommendedName>
</protein>
<evidence type="ECO:0000313" key="1">
    <source>
        <dbReference type="EMBL" id="MFC5885736.1"/>
    </source>
</evidence>
<dbReference type="Proteomes" id="UP001596067">
    <property type="component" value="Unassembled WGS sequence"/>
</dbReference>
<comment type="caution">
    <text evidence="1">The sequence shown here is derived from an EMBL/GenBank/DDBJ whole genome shotgun (WGS) entry which is preliminary data.</text>
</comment>
<dbReference type="RefSeq" id="WP_313767313.1">
    <property type="nucleotide sequence ID" value="NZ_BAAAVH010000011.1"/>
</dbReference>
<organism evidence="1 2">
    <name type="scientific">Kitasatospora aburaviensis</name>
    <dbReference type="NCBI Taxonomy" id="67265"/>
    <lineage>
        <taxon>Bacteria</taxon>
        <taxon>Bacillati</taxon>
        <taxon>Actinomycetota</taxon>
        <taxon>Actinomycetes</taxon>
        <taxon>Kitasatosporales</taxon>
        <taxon>Streptomycetaceae</taxon>
        <taxon>Kitasatospora</taxon>
    </lineage>
</organism>
<name>A0ABW1EUF9_9ACTN</name>
<evidence type="ECO:0008006" key="3">
    <source>
        <dbReference type="Google" id="ProtNLM"/>
    </source>
</evidence>
<gene>
    <name evidence="1" type="ORF">ACFP0N_12235</name>
</gene>
<evidence type="ECO:0000313" key="2">
    <source>
        <dbReference type="Proteomes" id="UP001596067"/>
    </source>
</evidence>
<proteinExistence type="predicted"/>
<accession>A0ABW1EUF9</accession>
<keyword evidence="2" id="KW-1185">Reference proteome</keyword>